<dbReference type="AlphaFoldDB" id="A0A7S3VPL5"/>
<dbReference type="EMBL" id="HBIP01020139">
    <property type="protein sequence ID" value="CAE0496883.1"/>
    <property type="molecule type" value="Transcribed_RNA"/>
</dbReference>
<dbReference type="GO" id="GO:0140662">
    <property type="term" value="F:ATP-dependent protein folding chaperone"/>
    <property type="evidence" value="ECO:0007669"/>
    <property type="project" value="InterPro"/>
</dbReference>
<comment type="similarity">
    <text evidence="1">Belongs to the heat shock protein 70 family.</text>
</comment>
<evidence type="ECO:0000313" key="4">
    <source>
        <dbReference type="EMBL" id="CAE0496883.1"/>
    </source>
</evidence>
<evidence type="ECO:0000256" key="1">
    <source>
        <dbReference type="ARBA" id="ARBA00007381"/>
    </source>
</evidence>
<dbReference type="Pfam" id="PF00012">
    <property type="entry name" value="HSP70"/>
    <property type="match status" value="1"/>
</dbReference>
<gene>
    <name evidence="4" type="ORF">DTER00134_LOCUS11956</name>
</gene>
<dbReference type="Gene3D" id="3.30.420.40">
    <property type="match status" value="2"/>
</dbReference>
<dbReference type="InterPro" id="IPR018181">
    <property type="entry name" value="Heat_shock_70_CS"/>
</dbReference>
<dbReference type="InterPro" id="IPR043129">
    <property type="entry name" value="ATPase_NBD"/>
</dbReference>
<dbReference type="GO" id="GO:0005524">
    <property type="term" value="F:ATP binding"/>
    <property type="evidence" value="ECO:0007669"/>
    <property type="project" value="UniProtKB-KW"/>
</dbReference>
<organism evidence="4">
    <name type="scientific">Dunaliella tertiolecta</name>
    <name type="common">Green alga</name>
    <dbReference type="NCBI Taxonomy" id="3047"/>
    <lineage>
        <taxon>Eukaryota</taxon>
        <taxon>Viridiplantae</taxon>
        <taxon>Chlorophyta</taxon>
        <taxon>core chlorophytes</taxon>
        <taxon>Chlorophyceae</taxon>
        <taxon>CS clade</taxon>
        <taxon>Chlamydomonadales</taxon>
        <taxon>Dunaliellaceae</taxon>
        <taxon>Dunaliella</taxon>
    </lineage>
</organism>
<accession>A0A7S3VPL5</accession>
<dbReference type="SUPFAM" id="SSF53067">
    <property type="entry name" value="Actin-like ATPase domain"/>
    <property type="match status" value="2"/>
</dbReference>
<dbReference type="PROSITE" id="PS00329">
    <property type="entry name" value="HSP70_2"/>
    <property type="match status" value="1"/>
</dbReference>
<keyword evidence="2" id="KW-0547">Nucleotide-binding</keyword>
<keyword evidence="3" id="KW-0067">ATP-binding</keyword>
<evidence type="ECO:0000256" key="2">
    <source>
        <dbReference type="ARBA" id="ARBA00022741"/>
    </source>
</evidence>
<dbReference type="InterPro" id="IPR013126">
    <property type="entry name" value="Hsp_70_fam"/>
</dbReference>
<proteinExistence type="inferred from homology"/>
<dbReference type="PANTHER" id="PTHR19375">
    <property type="entry name" value="HEAT SHOCK PROTEIN 70KDA"/>
    <property type="match status" value="1"/>
</dbReference>
<sequence length="176" mass="18548">MEAGSPVGAVSTRRGEHFPPLKHIHEAVITVPAYFTPAQRAATIEAGKAAGLKRVSLLQEPVAAAMAYGYGTSLLNKDDPVAADKYDTLLVFDLGGGTFDVSVLEGFEGILEVLSTDGDAELGGDDYTRALAGLALHKARLHSSSSSSSSNPHPCSNPCRHQNLCLRRCHSSRSSS</sequence>
<dbReference type="Gene3D" id="3.90.640.10">
    <property type="entry name" value="Actin, Chain A, domain 4"/>
    <property type="match status" value="1"/>
</dbReference>
<dbReference type="FunFam" id="3.30.420.40:FF:000028">
    <property type="entry name" value="heat shock 70 kDa protein-like"/>
    <property type="match status" value="1"/>
</dbReference>
<protein>
    <submittedName>
        <fullName evidence="4">Uncharacterized protein</fullName>
    </submittedName>
</protein>
<evidence type="ECO:0000256" key="3">
    <source>
        <dbReference type="ARBA" id="ARBA00022840"/>
    </source>
</evidence>
<reference evidence="4" key="1">
    <citation type="submission" date="2021-01" db="EMBL/GenBank/DDBJ databases">
        <authorList>
            <person name="Corre E."/>
            <person name="Pelletier E."/>
            <person name="Niang G."/>
            <person name="Scheremetjew M."/>
            <person name="Finn R."/>
            <person name="Kale V."/>
            <person name="Holt S."/>
            <person name="Cochrane G."/>
            <person name="Meng A."/>
            <person name="Brown T."/>
            <person name="Cohen L."/>
        </authorList>
    </citation>
    <scope>NUCLEOTIDE SEQUENCE</scope>
    <source>
        <strain evidence="4">CCMP1320</strain>
    </source>
</reference>
<name>A0A7S3VPL5_DUNTE</name>